<evidence type="ECO:0000313" key="1">
    <source>
        <dbReference type="EMBL" id="MFC7409052.1"/>
    </source>
</evidence>
<sequence>MVIHRFDRSTLPATPWKNGGGVTREIVCQPPGAGMDAFDWRVSIAHIASDGPFSPFAGVDRIITLLEGAGVRLHSTDGAPDLTFDHALNTPLVPFAFAGEAPVMGTLLDGDCHDFNVMTRRAACRAGVWVCRGDTTTAAAAGLLMAVRGTWSAGEHTLAPGEGLWWSDEALTWPLSCPEPDAALLAVAIHPATP</sequence>
<dbReference type="RefSeq" id="WP_382222212.1">
    <property type="nucleotide sequence ID" value="NZ_JBHTCA010000005.1"/>
</dbReference>
<dbReference type="InterPro" id="IPR010282">
    <property type="entry name" value="Uncharacterised_HutD/Ves"/>
</dbReference>
<dbReference type="InterPro" id="IPR011051">
    <property type="entry name" value="RmlC_Cupin_sf"/>
</dbReference>
<name>A0ABW2QK89_9BURK</name>
<accession>A0ABW2QK89</accession>
<keyword evidence="2" id="KW-1185">Reference proteome</keyword>
<dbReference type="SUPFAM" id="SSF51182">
    <property type="entry name" value="RmlC-like cupins"/>
    <property type="match status" value="1"/>
</dbReference>
<organism evidence="1 2">
    <name type="scientific">Hydrogenophaga atypica</name>
    <dbReference type="NCBI Taxonomy" id="249409"/>
    <lineage>
        <taxon>Bacteria</taxon>
        <taxon>Pseudomonadati</taxon>
        <taxon>Pseudomonadota</taxon>
        <taxon>Betaproteobacteria</taxon>
        <taxon>Burkholderiales</taxon>
        <taxon>Comamonadaceae</taxon>
        <taxon>Hydrogenophaga</taxon>
    </lineage>
</organism>
<gene>
    <name evidence="1" type="ORF">ACFQPB_09290</name>
</gene>
<dbReference type="InterPro" id="IPR014710">
    <property type="entry name" value="RmlC-like_jellyroll"/>
</dbReference>
<dbReference type="EMBL" id="JBHTCA010000005">
    <property type="protein sequence ID" value="MFC7409052.1"/>
    <property type="molecule type" value="Genomic_DNA"/>
</dbReference>
<dbReference type="CDD" id="cd20293">
    <property type="entry name" value="cupin_HutD_N"/>
    <property type="match status" value="1"/>
</dbReference>
<comment type="caution">
    <text evidence="1">The sequence shown here is derived from an EMBL/GenBank/DDBJ whole genome shotgun (WGS) entry which is preliminary data.</text>
</comment>
<protein>
    <submittedName>
        <fullName evidence="1">HutD family protein</fullName>
    </submittedName>
</protein>
<dbReference type="PANTHER" id="PTHR37943:SF1">
    <property type="entry name" value="PROTEIN VES"/>
    <property type="match status" value="1"/>
</dbReference>
<dbReference type="Gene3D" id="2.60.120.10">
    <property type="entry name" value="Jelly Rolls"/>
    <property type="match status" value="1"/>
</dbReference>
<evidence type="ECO:0000313" key="2">
    <source>
        <dbReference type="Proteomes" id="UP001596501"/>
    </source>
</evidence>
<dbReference type="PANTHER" id="PTHR37943">
    <property type="entry name" value="PROTEIN VES"/>
    <property type="match status" value="1"/>
</dbReference>
<dbReference type="Pfam" id="PF05962">
    <property type="entry name" value="HutD"/>
    <property type="match status" value="1"/>
</dbReference>
<reference evidence="2" key="1">
    <citation type="journal article" date="2019" name="Int. J. Syst. Evol. Microbiol.">
        <title>The Global Catalogue of Microorganisms (GCM) 10K type strain sequencing project: providing services to taxonomists for standard genome sequencing and annotation.</title>
        <authorList>
            <consortium name="The Broad Institute Genomics Platform"/>
            <consortium name="The Broad Institute Genome Sequencing Center for Infectious Disease"/>
            <person name="Wu L."/>
            <person name="Ma J."/>
        </authorList>
    </citation>
    <scope>NUCLEOTIDE SEQUENCE [LARGE SCALE GENOMIC DNA]</scope>
    <source>
        <strain evidence="2">CGMCC 1.12371</strain>
    </source>
</reference>
<dbReference type="Proteomes" id="UP001596501">
    <property type="component" value="Unassembled WGS sequence"/>
</dbReference>
<proteinExistence type="predicted"/>